<evidence type="ECO:0000313" key="3">
    <source>
        <dbReference type="Proteomes" id="UP000001168"/>
    </source>
</evidence>
<keyword evidence="3" id="KW-1185">Reference proteome</keyword>
<organism evidence="2 3">
    <name type="scientific">Shouchella clausii (strain KSM-K16)</name>
    <name type="common">Alkalihalobacillus clausii</name>
    <dbReference type="NCBI Taxonomy" id="66692"/>
    <lineage>
        <taxon>Bacteria</taxon>
        <taxon>Bacillati</taxon>
        <taxon>Bacillota</taxon>
        <taxon>Bacilli</taxon>
        <taxon>Bacillales</taxon>
        <taxon>Bacillaceae</taxon>
        <taxon>Shouchella</taxon>
    </lineage>
</organism>
<reference evidence="2 3" key="1">
    <citation type="journal article" date="1994" name="J. Ferment. Bioeng.">
        <title>Molecular cloning and nucleotide sequence of the gene for an alkaline protease from the alkalophilic Bacillus sp. KSM-K16.</title>
        <authorList>
            <person name="Hakamada Y."/>
            <person name="Kobayashi T."/>
            <person name="Hitomi J."/>
            <person name="Kawai S."/>
            <person name="Ito S."/>
        </authorList>
    </citation>
    <scope>NUCLEOTIDE SEQUENCE [LARGE SCALE GENOMIC DNA]</scope>
    <source>
        <strain evidence="2 3">KSM-K16</strain>
    </source>
</reference>
<dbReference type="InterPro" id="IPR020390">
    <property type="entry name" value="Uncharacterised_YqhV"/>
</dbReference>
<feature type="transmembrane region" description="Helical" evidence="1">
    <location>
        <begin position="71"/>
        <end position="90"/>
    </location>
</feature>
<dbReference type="Proteomes" id="UP000001168">
    <property type="component" value="Chromosome"/>
</dbReference>
<keyword evidence="1" id="KW-1133">Transmembrane helix</keyword>
<proteinExistence type="predicted"/>
<dbReference type="KEGG" id="bcl:ABC2479"/>
<reference evidence="3" key="4">
    <citation type="submission" date="2003-10" db="EMBL/GenBank/DDBJ databases">
        <title>The complete genome sequence of the alkaliphilic Bacillus clausii KSM-K16.</title>
        <authorList>
            <person name="Takaki Y."/>
            <person name="Kageyama Y."/>
            <person name="Shimamura S."/>
            <person name="Suzuki H."/>
            <person name="Nishi S."/>
            <person name="Hatada Y."/>
            <person name="Kawai S."/>
            <person name="Ito S."/>
            <person name="Horikoshi K."/>
        </authorList>
    </citation>
    <scope>NUCLEOTIDE SEQUENCE [LARGE SCALE GENOMIC DNA]</scope>
    <source>
        <strain evidence="3">KSM-K16</strain>
    </source>
</reference>
<dbReference type="AlphaFoldDB" id="Q5WF46"/>
<name>Q5WF46_SHOC1</name>
<feature type="transmembrane region" description="Helical" evidence="1">
    <location>
        <begin position="43"/>
        <end position="65"/>
    </location>
</feature>
<evidence type="ECO:0008006" key="4">
    <source>
        <dbReference type="Google" id="ProtNLM"/>
    </source>
</evidence>
<protein>
    <recommendedName>
        <fullName evidence="4">DUF2619 domain-containing protein</fullName>
    </recommendedName>
</protein>
<evidence type="ECO:0000256" key="1">
    <source>
        <dbReference type="SAM" id="Phobius"/>
    </source>
</evidence>
<dbReference type="Pfam" id="PF10942">
    <property type="entry name" value="DUF2619"/>
    <property type="match status" value="1"/>
</dbReference>
<evidence type="ECO:0000313" key="2">
    <source>
        <dbReference type="EMBL" id="BAD65014.1"/>
    </source>
</evidence>
<reference evidence="2 3" key="3">
    <citation type="journal article" date="1997" name="Protein Eng.">
        <title>High-resolution crystal structure of M-protease: phylogeny aided analysis of the high-alkaline adaptation mechanism.</title>
        <authorList>
            <person name="Shirai T."/>
            <person name="Suzuki A."/>
            <person name="Yamane T."/>
            <person name="Ashida T."/>
            <person name="Kobayashi T."/>
            <person name="Ito S."/>
        </authorList>
    </citation>
    <scope>NUCLEOTIDE SEQUENCE [LARGE SCALE GENOMIC DNA]</scope>
    <source>
        <strain evidence="2 3">KSM-K16</strain>
    </source>
</reference>
<keyword evidence="1" id="KW-0472">Membrane</keyword>
<dbReference type="STRING" id="66692.ABC2479"/>
<feature type="transmembrane region" description="Helical" evidence="1">
    <location>
        <begin position="6"/>
        <end position="31"/>
    </location>
</feature>
<dbReference type="HOGENOM" id="CLU_157752_1_0_9"/>
<dbReference type="eggNOG" id="ENOG5032Z8B">
    <property type="taxonomic scope" value="Bacteria"/>
</dbReference>
<gene>
    <name evidence="2" type="ordered locus">ABC2479</name>
</gene>
<accession>Q5WF46</accession>
<dbReference type="EMBL" id="AP006627">
    <property type="protein sequence ID" value="BAD65014.1"/>
    <property type="molecule type" value="Genomic_DNA"/>
</dbReference>
<keyword evidence="1" id="KW-0812">Transmembrane</keyword>
<reference evidence="2 3" key="2">
    <citation type="journal article" date="1995" name="Appl. Microbiol. Biotechnol.">
        <title>Purification and properties of an alkaline protease from alkalophilic Bacillus sp. KSM-K16.</title>
        <authorList>
            <person name="Kobayashi T."/>
            <person name="Hakamada Y."/>
            <person name="Adachi S."/>
            <person name="Hitomi J."/>
            <person name="Yoshimatsu T."/>
            <person name="Koike K."/>
            <person name="Kawai S."/>
            <person name="Ito S."/>
        </authorList>
    </citation>
    <scope>NUCLEOTIDE SEQUENCE [LARGE SCALE GENOMIC DNA]</scope>
    <source>
        <strain evidence="2 3">KSM-K16</strain>
    </source>
</reference>
<reference evidence="2 3" key="5">
    <citation type="journal article" date="2007" name="Extremophiles">
        <title>Intragenomic diversity of the V1 regions of 16S rRNA genes in high-alkaline protease-producing Bacillus clausii spp.</title>
        <authorList>
            <person name="Kageyama Y."/>
            <person name="Takaki Y."/>
            <person name="Shimamura S."/>
            <person name="Nishi S."/>
            <person name="Nogi Y."/>
            <person name="Uchimura K."/>
            <person name="Kobayashi T."/>
            <person name="Hitomi J."/>
            <person name="Ozaki K."/>
            <person name="Kawai S."/>
            <person name="Ito S."/>
            <person name="Horikoshi K."/>
        </authorList>
    </citation>
    <scope>NUCLEOTIDE SEQUENCE [LARGE SCALE GENOMIC DNA]</scope>
    <source>
        <strain evidence="2 3">KSM-K16</strain>
    </source>
</reference>
<sequence>MNMFVAIKWALLVMVGLRLLSGLIEISAALLMLKYNSIERAVAINAVLAIVGPSIFLLSIAIGLISVADKLSPSKLVFIATGVALILIGIRK</sequence>